<dbReference type="CDD" id="cd06548">
    <property type="entry name" value="GH18_chitinase"/>
    <property type="match status" value="1"/>
</dbReference>
<evidence type="ECO:0000313" key="10">
    <source>
        <dbReference type="Proteomes" id="UP000774750"/>
    </source>
</evidence>
<keyword evidence="4" id="KW-0146">Chitin degradation</keyword>
<dbReference type="PROSITE" id="PS01095">
    <property type="entry name" value="GH18_1"/>
    <property type="match status" value="1"/>
</dbReference>
<proteinExistence type="inferred from homology"/>
<keyword evidence="10" id="KW-1185">Reference proteome</keyword>
<dbReference type="PANTHER" id="PTHR11177:SF317">
    <property type="entry name" value="CHITINASE 12-RELATED"/>
    <property type="match status" value="1"/>
</dbReference>
<dbReference type="EC" id="3.2.1.14" evidence="2"/>
<comment type="catalytic activity">
    <reaction evidence="1">
        <text>Random endo-hydrolysis of N-acetyl-beta-D-glucosaminide (1-&gt;4)-beta-linkages in chitin and chitodextrins.</text>
        <dbReference type="EC" id="3.2.1.14"/>
    </reaction>
</comment>
<dbReference type="InterPro" id="IPR029070">
    <property type="entry name" value="Chitinase_insertion_sf"/>
</dbReference>
<keyword evidence="3 6" id="KW-0378">Hydrolase</keyword>
<dbReference type="InterPro" id="IPR001579">
    <property type="entry name" value="Glyco_hydro_18_chit_AS"/>
</dbReference>
<keyword evidence="4" id="KW-0119">Carbohydrate metabolism</keyword>
<dbReference type="SUPFAM" id="SSF51445">
    <property type="entry name" value="(Trans)glycosidases"/>
    <property type="match status" value="1"/>
</dbReference>
<reference evidence="9" key="1">
    <citation type="submission" date="2020-08" db="EMBL/GenBank/DDBJ databases">
        <authorList>
            <person name="Cejkova D."/>
            <person name="Kubasova T."/>
            <person name="Jahodarova E."/>
            <person name="Rychlik I."/>
        </authorList>
    </citation>
    <scope>NUCLEOTIDE SEQUENCE</scope>
    <source>
        <strain evidence="9">An559</strain>
    </source>
</reference>
<dbReference type="GO" id="GO:0008061">
    <property type="term" value="F:chitin binding"/>
    <property type="evidence" value="ECO:0007669"/>
    <property type="project" value="InterPro"/>
</dbReference>
<evidence type="ECO:0000313" key="9">
    <source>
        <dbReference type="EMBL" id="MBM6921663.1"/>
    </source>
</evidence>
<gene>
    <name evidence="9" type="ORF">H6A12_10930</name>
</gene>
<evidence type="ECO:0000259" key="8">
    <source>
        <dbReference type="PROSITE" id="PS51910"/>
    </source>
</evidence>
<organism evidence="9 10">
    <name type="scientific">Merdimmobilis hominis</name>
    <dbReference type="NCBI Taxonomy" id="2897707"/>
    <lineage>
        <taxon>Bacteria</taxon>
        <taxon>Bacillati</taxon>
        <taxon>Bacillota</taxon>
        <taxon>Clostridia</taxon>
        <taxon>Eubacteriales</taxon>
        <taxon>Oscillospiraceae</taxon>
        <taxon>Merdimmobilis</taxon>
    </lineage>
</organism>
<dbReference type="RefSeq" id="WP_204447815.1">
    <property type="nucleotide sequence ID" value="NZ_JACJKY010000022.1"/>
</dbReference>
<dbReference type="Pfam" id="PF00704">
    <property type="entry name" value="Glyco_hydro_18"/>
    <property type="match status" value="1"/>
</dbReference>
<dbReference type="GO" id="GO:0006032">
    <property type="term" value="P:chitin catabolic process"/>
    <property type="evidence" value="ECO:0007669"/>
    <property type="project" value="UniProtKB-KW"/>
</dbReference>
<keyword evidence="5 6" id="KW-0326">Glycosidase</keyword>
<dbReference type="Gene3D" id="3.10.50.10">
    <property type="match status" value="1"/>
</dbReference>
<keyword evidence="4" id="KW-0624">Polysaccharide degradation</keyword>
<dbReference type="InterPro" id="IPR050314">
    <property type="entry name" value="Glycosyl_Hydrlase_18"/>
</dbReference>
<accession>A0A938X892</accession>
<evidence type="ECO:0000256" key="3">
    <source>
        <dbReference type="ARBA" id="ARBA00022801"/>
    </source>
</evidence>
<feature type="domain" description="GH18" evidence="8">
    <location>
        <begin position="3"/>
        <end position="341"/>
    </location>
</feature>
<evidence type="ECO:0000256" key="4">
    <source>
        <dbReference type="ARBA" id="ARBA00023024"/>
    </source>
</evidence>
<dbReference type="Proteomes" id="UP000774750">
    <property type="component" value="Unassembled WGS sequence"/>
</dbReference>
<reference evidence="9" key="2">
    <citation type="journal article" date="2021" name="Sci. Rep.">
        <title>The distribution of antibiotic resistance genes in chicken gut microbiota commensals.</title>
        <authorList>
            <person name="Juricova H."/>
            <person name="Matiasovicova J."/>
            <person name="Kubasova T."/>
            <person name="Cejkova D."/>
            <person name="Rychlik I."/>
        </authorList>
    </citation>
    <scope>NUCLEOTIDE SEQUENCE</scope>
    <source>
        <strain evidence="9">An559</strain>
    </source>
</reference>
<comment type="caution">
    <text evidence="9">The sequence shown here is derived from an EMBL/GenBank/DDBJ whole genome shotgun (WGS) entry which is preliminary data.</text>
</comment>
<dbReference type="SMART" id="SM00636">
    <property type="entry name" value="Glyco_18"/>
    <property type="match status" value="1"/>
</dbReference>
<dbReference type="GO" id="GO:0005975">
    <property type="term" value="P:carbohydrate metabolic process"/>
    <property type="evidence" value="ECO:0007669"/>
    <property type="project" value="InterPro"/>
</dbReference>
<protein>
    <recommendedName>
        <fullName evidence="2">chitinase</fullName>
        <ecNumber evidence="2">3.2.1.14</ecNumber>
    </recommendedName>
</protein>
<sequence length="341" mass="38591">MKKHVFAPYIMEDTVNDLRVNDILRITHLNIAFGLIRDDHTVTVDHLQYIDRIKAYKRLNPDLRVNLSIGGWGADGFSQMAFTKEGRDAFVSSAMDIVEKYEFDGIDIDWEYPCIDSAEIACHPSDKQNFTFLMEDLRAGLDALSQKTGKRYELSCAVGGDAYFIQNTEMDKVAKIVDYVNLMTYDLRGGFTNVTGHHTNLYPQTGEPNGPCGERTVQLYYDAGVPYEKMVFGAAFYGRRWAGVAGGDTHGLGQPASSVGNIRMDFDLQDPQAVAQHRFTKFWDDQAKAAYLYDGADFISYETPESICEKCKFIREKHLAGLMYWAYGNHTLFEAVDTYLD</sequence>
<evidence type="ECO:0000256" key="1">
    <source>
        <dbReference type="ARBA" id="ARBA00000822"/>
    </source>
</evidence>
<dbReference type="Gene3D" id="3.20.20.80">
    <property type="entry name" value="Glycosidases"/>
    <property type="match status" value="1"/>
</dbReference>
<evidence type="ECO:0000256" key="2">
    <source>
        <dbReference type="ARBA" id="ARBA00012729"/>
    </source>
</evidence>
<dbReference type="PROSITE" id="PS51910">
    <property type="entry name" value="GH18_2"/>
    <property type="match status" value="1"/>
</dbReference>
<dbReference type="PANTHER" id="PTHR11177">
    <property type="entry name" value="CHITINASE"/>
    <property type="match status" value="1"/>
</dbReference>
<comment type="similarity">
    <text evidence="7">Belongs to the glycosyl hydrolase 18 family.</text>
</comment>
<dbReference type="InterPro" id="IPR017853">
    <property type="entry name" value="GH"/>
</dbReference>
<evidence type="ECO:0000256" key="6">
    <source>
        <dbReference type="RuleBase" id="RU000489"/>
    </source>
</evidence>
<evidence type="ECO:0000256" key="7">
    <source>
        <dbReference type="RuleBase" id="RU004453"/>
    </source>
</evidence>
<dbReference type="InterPro" id="IPR001223">
    <property type="entry name" value="Glyco_hydro18_cat"/>
</dbReference>
<dbReference type="EMBL" id="JACJKY010000022">
    <property type="protein sequence ID" value="MBM6921663.1"/>
    <property type="molecule type" value="Genomic_DNA"/>
</dbReference>
<name>A0A938X892_9FIRM</name>
<evidence type="ECO:0000256" key="5">
    <source>
        <dbReference type="ARBA" id="ARBA00023295"/>
    </source>
</evidence>
<dbReference type="SUPFAM" id="SSF54556">
    <property type="entry name" value="Chitinase insertion domain"/>
    <property type="match status" value="1"/>
</dbReference>
<dbReference type="AlphaFoldDB" id="A0A938X892"/>
<dbReference type="GO" id="GO:0008843">
    <property type="term" value="F:endochitinase activity"/>
    <property type="evidence" value="ECO:0007669"/>
    <property type="project" value="UniProtKB-EC"/>
</dbReference>
<dbReference type="InterPro" id="IPR011583">
    <property type="entry name" value="Chitinase_II/V-like_cat"/>
</dbReference>